<comment type="cofactor">
    <cofactor evidence="13">
        <name>Mg(2+)</name>
        <dbReference type="ChEBI" id="CHEBI:18420"/>
    </cofactor>
    <cofactor evidence="13">
        <name>Ca(2+)</name>
        <dbReference type="ChEBI" id="CHEBI:29108"/>
    </cofactor>
    <cofactor evidence="13">
        <name>Mn(2+)</name>
        <dbReference type="ChEBI" id="CHEBI:29035"/>
    </cofactor>
    <cofactor evidence="13">
        <name>Co(2+)</name>
        <dbReference type="ChEBI" id="CHEBI:48828"/>
    </cofactor>
    <text evidence="13">Binds 1 Mg(2+) ion per subunit. Can also utilize other divalent metal cations, such as Ca(2+), Mn(2+) and Co(2+).</text>
</comment>
<evidence type="ECO:0000256" key="4">
    <source>
        <dbReference type="ARBA" id="ARBA00011738"/>
    </source>
</evidence>
<evidence type="ECO:0000256" key="1">
    <source>
        <dbReference type="ARBA" id="ARBA00001913"/>
    </source>
</evidence>
<dbReference type="CDD" id="cd07033">
    <property type="entry name" value="TPP_PYR_DXS_TK_like"/>
    <property type="match status" value="1"/>
</dbReference>
<protein>
    <recommendedName>
        <fullName evidence="5 12">Transketolase</fullName>
        <ecNumber evidence="5 12">2.2.1.1</ecNumber>
    </recommendedName>
</protein>
<keyword evidence="6 13" id="KW-0808">Transferase</keyword>
<evidence type="ECO:0000256" key="9">
    <source>
        <dbReference type="ARBA" id="ARBA00022842"/>
    </source>
</evidence>
<accession>A0ABZ2GXX1</accession>
<dbReference type="PANTHER" id="PTHR43522:SF2">
    <property type="entry name" value="TRANSKETOLASE 1-RELATED"/>
    <property type="match status" value="1"/>
</dbReference>
<proteinExistence type="inferred from homology"/>
<dbReference type="Pfam" id="PF22613">
    <property type="entry name" value="Transketolase_C_1"/>
    <property type="match status" value="1"/>
</dbReference>
<dbReference type="SMART" id="SM00861">
    <property type="entry name" value="Transket_pyr"/>
    <property type="match status" value="1"/>
</dbReference>
<comment type="similarity">
    <text evidence="3 13">Belongs to the transketolase family.</text>
</comment>
<evidence type="ECO:0000259" key="14">
    <source>
        <dbReference type="SMART" id="SM00861"/>
    </source>
</evidence>
<gene>
    <name evidence="15" type="primary">tkt</name>
    <name evidence="15" type="ORF">RQL38_02420</name>
</gene>
<dbReference type="RefSeq" id="WP_338521506.1">
    <property type="nucleotide sequence ID" value="NZ_CP135136.1"/>
</dbReference>
<dbReference type="EC" id="2.2.1.1" evidence="5 12"/>
<reference evidence="15" key="1">
    <citation type="submission" date="2023-09" db="EMBL/GenBank/DDBJ databases">
        <title>Genomes of two closely related lineages of the louse Polyplax serrata with different host specificities.</title>
        <authorList>
            <person name="Martinu J."/>
            <person name="Tarabai H."/>
            <person name="Stefka J."/>
            <person name="Hypsa V."/>
        </authorList>
    </citation>
    <scope>NUCLEOTIDE SEQUENCE [LARGE SCALE GENOMIC DNA]</scope>
    <source>
        <strain evidence="15">HR10_N</strain>
    </source>
</reference>
<dbReference type="Proteomes" id="UP001360424">
    <property type="component" value="Chromosome"/>
</dbReference>
<dbReference type="PROSITE" id="PS00802">
    <property type="entry name" value="TRANSKETOLASE_2"/>
    <property type="match status" value="1"/>
</dbReference>
<sequence length="667" mass="76118">MKHFKNLANAIRFLSIDSIEKAKSGHPGTPLGMADIATVLWKKFLKHNPKNPLWFNRDRFILSNGHCSALLYSLLHITGYNLSIKDLKNFRQLHSKTPGHPEYLKTPGIEATTGPLGQGIAMAIGIAIGEKNLSKTFNKQNLNLIDHYTYVFAGDGCLMEGISHESCSLAGTLGLNKLILFYDNNNISIDGKVKNWFKDDTKKRFQSYNWKVIGPINGHNTKEIITAIQKARSETKKPSIIICKTIIGFGSPIAGNKKCHSNPLGKHYIKQTRKILNWTYPPFFIPKHIYKQWNHIKNGEKEEKSWINICNKYKKKYKNDYHEFLRRINKTLPKQWKCFKESLIKKYTSNNKHKYQSTRNISQKCIQNFTKILPEIFGGSSDLTESNKTGFQNKNAINNNNFPGNYIHYGVREFAMASIMNGLSLYGGHIPYGGTFLVFSDYAKSAIRMSALMKQHVIYIFTHDSIGIGEDGPTHQPIEQISMLRNIPNIEIWRPSNSIETIIAWIEIIEHNSGPSCLILSKQKLPELKHTNININNIKKGGYIIDDTYKKLNIILISTGSELQLAISAKKCLQKLGYNIRVISMPCCERFLSQKSTYKEYVLPKFIKKRIAIEASSTFYWHKFVGLDGLIIGINEFGISAPEKQIFTYFKITIKNIINKAKEILEN</sequence>
<keyword evidence="7 13" id="KW-0479">Metal-binding</keyword>
<dbReference type="SUPFAM" id="SSF52922">
    <property type="entry name" value="TK C-terminal domain-like"/>
    <property type="match status" value="1"/>
</dbReference>
<evidence type="ECO:0000256" key="12">
    <source>
        <dbReference type="NCBIfam" id="TIGR00232"/>
    </source>
</evidence>
<evidence type="ECO:0000256" key="13">
    <source>
        <dbReference type="RuleBase" id="RU004996"/>
    </source>
</evidence>
<evidence type="ECO:0000256" key="7">
    <source>
        <dbReference type="ARBA" id="ARBA00022723"/>
    </source>
</evidence>
<dbReference type="InterPro" id="IPR005475">
    <property type="entry name" value="Transketolase-like_Pyr-bd"/>
</dbReference>
<dbReference type="PROSITE" id="PS00801">
    <property type="entry name" value="TRANSKETOLASE_1"/>
    <property type="match status" value="1"/>
</dbReference>
<dbReference type="Pfam" id="PF02779">
    <property type="entry name" value="Transket_pyr"/>
    <property type="match status" value="1"/>
</dbReference>
<evidence type="ECO:0000256" key="10">
    <source>
        <dbReference type="ARBA" id="ARBA00023052"/>
    </source>
</evidence>
<dbReference type="InterPro" id="IPR029061">
    <property type="entry name" value="THDP-binding"/>
</dbReference>
<dbReference type="SUPFAM" id="SSF52518">
    <property type="entry name" value="Thiamin diphosphate-binding fold (THDP-binding)"/>
    <property type="match status" value="2"/>
</dbReference>
<evidence type="ECO:0000313" key="15">
    <source>
        <dbReference type="EMBL" id="WWR11985.1"/>
    </source>
</evidence>
<dbReference type="PANTHER" id="PTHR43522">
    <property type="entry name" value="TRANSKETOLASE"/>
    <property type="match status" value="1"/>
</dbReference>
<keyword evidence="8 13" id="KW-0106">Calcium</keyword>
<dbReference type="Pfam" id="PF00456">
    <property type="entry name" value="Transketolase_N"/>
    <property type="match status" value="1"/>
</dbReference>
<name>A0ABZ2GXX1_9GAMM</name>
<dbReference type="EMBL" id="CP135136">
    <property type="protein sequence ID" value="WWR11985.1"/>
    <property type="molecule type" value="Genomic_DNA"/>
</dbReference>
<evidence type="ECO:0000256" key="8">
    <source>
        <dbReference type="ARBA" id="ARBA00022837"/>
    </source>
</evidence>
<keyword evidence="10 13" id="KW-0786">Thiamine pyrophosphate</keyword>
<dbReference type="CDD" id="cd02012">
    <property type="entry name" value="TPP_TK"/>
    <property type="match status" value="1"/>
</dbReference>
<evidence type="ECO:0000256" key="2">
    <source>
        <dbReference type="ARBA" id="ARBA00001941"/>
    </source>
</evidence>
<dbReference type="InterPro" id="IPR020826">
    <property type="entry name" value="Transketolase_BS"/>
</dbReference>
<comment type="cofactor">
    <cofactor evidence="1">
        <name>Ca(2+)</name>
        <dbReference type="ChEBI" id="CHEBI:29108"/>
    </cofactor>
</comment>
<dbReference type="Gene3D" id="3.40.50.970">
    <property type="match status" value="2"/>
</dbReference>
<dbReference type="InterPro" id="IPR049557">
    <property type="entry name" value="Transketolase_CS"/>
</dbReference>
<evidence type="ECO:0000313" key="16">
    <source>
        <dbReference type="Proteomes" id="UP001360424"/>
    </source>
</evidence>
<organism evidence="15 16">
    <name type="scientific">Candidatus Legionella polyplacis</name>
    <dbReference type="NCBI Taxonomy" id="2005262"/>
    <lineage>
        <taxon>Bacteria</taxon>
        <taxon>Pseudomonadati</taxon>
        <taxon>Pseudomonadota</taxon>
        <taxon>Gammaproteobacteria</taxon>
        <taxon>Legionellales</taxon>
        <taxon>Legionellaceae</taxon>
        <taxon>Legionella</taxon>
    </lineage>
</organism>
<dbReference type="InterPro" id="IPR033247">
    <property type="entry name" value="Transketolase_fam"/>
</dbReference>
<comment type="function">
    <text evidence="13">Catalyzes the transfer of a two-carbon ketol group from a ketose donor to an aldose acceptor, via a covalent intermediate with the cofactor thiamine pyrophosphate.</text>
</comment>
<feature type="domain" description="Transketolase-like pyrimidine-binding" evidence="14">
    <location>
        <begin position="356"/>
        <end position="527"/>
    </location>
</feature>
<evidence type="ECO:0000256" key="3">
    <source>
        <dbReference type="ARBA" id="ARBA00007131"/>
    </source>
</evidence>
<dbReference type="InterPro" id="IPR005474">
    <property type="entry name" value="Transketolase_N"/>
</dbReference>
<evidence type="ECO:0000256" key="5">
    <source>
        <dbReference type="ARBA" id="ARBA00013152"/>
    </source>
</evidence>
<comment type="catalytic activity">
    <reaction evidence="11 13">
        <text>D-sedoheptulose 7-phosphate + D-glyceraldehyde 3-phosphate = aldehydo-D-ribose 5-phosphate + D-xylulose 5-phosphate</text>
        <dbReference type="Rhea" id="RHEA:10508"/>
        <dbReference type="ChEBI" id="CHEBI:57483"/>
        <dbReference type="ChEBI" id="CHEBI:57737"/>
        <dbReference type="ChEBI" id="CHEBI:58273"/>
        <dbReference type="ChEBI" id="CHEBI:59776"/>
        <dbReference type="EC" id="2.2.1.1"/>
    </reaction>
</comment>
<dbReference type="InterPro" id="IPR055152">
    <property type="entry name" value="Transketolase-like_C_2"/>
</dbReference>
<dbReference type="Gene3D" id="3.40.50.920">
    <property type="match status" value="1"/>
</dbReference>
<comment type="cofactor">
    <cofactor evidence="2">
        <name>Co(2+)</name>
        <dbReference type="ChEBI" id="CHEBI:48828"/>
    </cofactor>
</comment>
<evidence type="ECO:0000256" key="6">
    <source>
        <dbReference type="ARBA" id="ARBA00022679"/>
    </source>
</evidence>
<evidence type="ECO:0000256" key="11">
    <source>
        <dbReference type="ARBA" id="ARBA00049473"/>
    </source>
</evidence>
<dbReference type="GO" id="GO:0004802">
    <property type="term" value="F:transketolase activity"/>
    <property type="evidence" value="ECO:0007669"/>
    <property type="project" value="UniProtKB-EC"/>
</dbReference>
<dbReference type="InterPro" id="IPR005478">
    <property type="entry name" value="Transketolase_bac-like"/>
</dbReference>
<comment type="subunit">
    <text evidence="4 13">Homodimer.</text>
</comment>
<keyword evidence="16" id="KW-1185">Reference proteome</keyword>
<keyword evidence="9 13" id="KW-0460">Magnesium</keyword>
<dbReference type="InterPro" id="IPR009014">
    <property type="entry name" value="Transketo_C/PFOR_II"/>
</dbReference>
<dbReference type="NCBIfam" id="TIGR00232">
    <property type="entry name" value="tktlase_bact"/>
    <property type="match status" value="1"/>
</dbReference>
<comment type="cofactor">
    <cofactor evidence="13">
        <name>thiamine diphosphate</name>
        <dbReference type="ChEBI" id="CHEBI:58937"/>
    </cofactor>
    <text evidence="13">Binds 1 thiamine pyrophosphate per subunit.</text>
</comment>